<comment type="caution">
    <text evidence="2">The sequence shown here is derived from an EMBL/GenBank/DDBJ whole genome shotgun (WGS) entry which is preliminary data.</text>
</comment>
<dbReference type="SUPFAM" id="SSF56796">
    <property type="entry name" value="Dehydroquinate synthase-like"/>
    <property type="match status" value="1"/>
</dbReference>
<sequence length="144" mass="16315">MIWTATQALNGILGAGVPQDWATHILGHQLTAFHGLDHAQTIAIILPNLLQEKREEKRDKLLQYAERVWNFTEHSEEERISKAIHATRQFFESLGVKTRLSDYQLDGSSIPAMIKKLEQQGLVAIGEHQSITLDISKRIYEASI</sequence>
<organism evidence="2 3">
    <name type="scientific">Xenorhabdus littoralis</name>
    <dbReference type="NCBI Taxonomy" id="2582835"/>
    <lineage>
        <taxon>Bacteria</taxon>
        <taxon>Pseudomonadati</taxon>
        <taxon>Pseudomonadota</taxon>
        <taxon>Gammaproteobacteria</taxon>
        <taxon>Enterobacterales</taxon>
        <taxon>Morganellaceae</taxon>
        <taxon>Xenorhabdus</taxon>
    </lineage>
</organism>
<evidence type="ECO:0000313" key="3">
    <source>
        <dbReference type="Proteomes" id="UP001271640"/>
    </source>
</evidence>
<evidence type="ECO:0000313" key="2">
    <source>
        <dbReference type="EMBL" id="MDX7999027.1"/>
    </source>
</evidence>
<gene>
    <name evidence="2" type="ORF">FE394_07405</name>
</gene>
<dbReference type="InterPro" id="IPR056798">
    <property type="entry name" value="ADH_Fe_C"/>
</dbReference>
<dbReference type="Proteomes" id="UP001271640">
    <property type="component" value="Unassembled WGS sequence"/>
</dbReference>
<dbReference type="PANTHER" id="PTHR43633">
    <property type="entry name" value="ALCOHOL DEHYDROGENASE YQHD"/>
    <property type="match status" value="1"/>
</dbReference>
<dbReference type="PROSITE" id="PS00060">
    <property type="entry name" value="ADH_IRON_2"/>
    <property type="match status" value="1"/>
</dbReference>
<dbReference type="Gene3D" id="1.20.1090.10">
    <property type="entry name" value="Dehydroquinate synthase-like - alpha domain"/>
    <property type="match status" value="1"/>
</dbReference>
<feature type="domain" description="Fe-containing alcohol dehydrogenase-like C-terminal" evidence="1">
    <location>
        <begin position="16"/>
        <end position="117"/>
    </location>
</feature>
<evidence type="ECO:0000259" key="1">
    <source>
        <dbReference type="Pfam" id="PF25137"/>
    </source>
</evidence>
<keyword evidence="3" id="KW-1185">Reference proteome</keyword>
<proteinExistence type="predicted"/>
<dbReference type="Pfam" id="PF25137">
    <property type="entry name" value="ADH_Fe_C"/>
    <property type="match status" value="1"/>
</dbReference>
<dbReference type="InterPro" id="IPR044731">
    <property type="entry name" value="BDH-like"/>
</dbReference>
<dbReference type="PANTHER" id="PTHR43633:SF1">
    <property type="entry name" value="ALCOHOL DEHYDROGENASE YQHD"/>
    <property type="match status" value="1"/>
</dbReference>
<reference evidence="3" key="1">
    <citation type="journal article" date="2024" name="Toxins">
        <title>Genome Sequence Analysis of Native Xenorhabdus Strains Isolated from Entomopathogenic Nematodes in Argentina.</title>
        <authorList>
            <person name="Palma L."/>
            <person name="Frizzo L."/>
            <person name="Kaiser S."/>
            <person name="Berry C."/>
            <person name="Caballero P."/>
            <person name="Bode H.B."/>
            <person name="Del Valle E.E."/>
        </authorList>
    </citation>
    <scope>NUCLEOTIDE SEQUENCE [LARGE SCALE GENOMIC DNA]</scope>
    <source>
        <strain evidence="3">Reich</strain>
    </source>
</reference>
<name>A0ABU4SK50_9GAMM</name>
<protein>
    <submittedName>
        <fullName evidence="2">Iron-containing alcohol dehydrogenase</fullName>
    </submittedName>
</protein>
<accession>A0ABU4SK50</accession>
<dbReference type="InterPro" id="IPR018211">
    <property type="entry name" value="ADH_Fe_CS"/>
</dbReference>
<dbReference type="EMBL" id="VCDP01000025">
    <property type="protein sequence ID" value="MDX7999027.1"/>
    <property type="molecule type" value="Genomic_DNA"/>
</dbReference>